<evidence type="ECO:0000256" key="1">
    <source>
        <dbReference type="ARBA" id="ARBA00004308"/>
    </source>
</evidence>
<evidence type="ECO:0000256" key="3">
    <source>
        <dbReference type="ARBA" id="ARBA00022927"/>
    </source>
</evidence>
<protein>
    <submittedName>
        <fullName evidence="7">Clathrin adaptor, mu subunit</fullName>
    </submittedName>
</protein>
<dbReference type="SUPFAM" id="SSF64356">
    <property type="entry name" value="SNARE-like"/>
    <property type="match status" value="1"/>
</dbReference>
<dbReference type="GO" id="GO:0006886">
    <property type="term" value="P:intracellular protein transport"/>
    <property type="evidence" value="ECO:0007669"/>
    <property type="project" value="UniProtKB-UniRule"/>
</dbReference>
<comment type="subcellular location">
    <subcellularLocation>
        <location evidence="1">Endomembrane system</location>
    </subcellularLocation>
</comment>
<evidence type="ECO:0000313" key="7">
    <source>
        <dbReference type="EMBL" id="KAF2859183.1"/>
    </source>
</evidence>
<evidence type="ECO:0000256" key="5">
    <source>
        <dbReference type="PIRNR" id="PIRNR005992"/>
    </source>
</evidence>
<sequence>MSTIEAVYIYEHDTPILEHIYTSRPPSAATLLTHYLSHPTPRPSVLNLPTLGTVIFTCVEHNLLFLTPSSRDIDPLLALTFLHRVSDSLIEFLGSPLLGSTITTHTHLVSQILSSLSDSGLPSETEPNALRDVVHTGPGALDNLLGKVGIAPQPAAQQQQQQAQQPAIPWRRANVRHTSNELYVDIVESLRVTLAPSGRPLAAFAEGSIAFTSKVSGVPDLVLSLTAGGGREGLKRLLQRVVFHPCVRLSRWEKEGVLSFVPPDGRFALCGYEVDLLGGCGITEGRLPRDMPLVVEVDTAMGGGDEFEVRLRSSKMRSAAESLSSNLEGRSPAEGVVVRVPLQGDRVRNVVDLRASRGEAVWMPGEEVVEWKVPSGTAAATLRCRVQAAERRSRAVTTTYDYQDGGEEVTDEDRDLADLMPRSATLSFSVKGWLASGVKVDSLVVGSKSRGIGAEVRPYKGVKYLTVSREGVEVRC</sequence>
<evidence type="ECO:0000259" key="6">
    <source>
        <dbReference type="PROSITE" id="PS51072"/>
    </source>
</evidence>
<dbReference type="InterPro" id="IPR011012">
    <property type="entry name" value="Longin-like_dom_sf"/>
</dbReference>
<dbReference type="InterPro" id="IPR036168">
    <property type="entry name" value="AP2_Mu_C_sf"/>
</dbReference>
<feature type="domain" description="MHD" evidence="6">
    <location>
        <begin position="179"/>
        <end position="475"/>
    </location>
</feature>
<dbReference type="PIRSF" id="PIRSF005992">
    <property type="entry name" value="Clathrin_mu"/>
    <property type="match status" value="1"/>
</dbReference>
<name>A0A6A7BVL3_9PEZI</name>
<dbReference type="Proteomes" id="UP000799421">
    <property type="component" value="Unassembled WGS sequence"/>
</dbReference>
<dbReference type="PANTHER" id="PTHR10529">
    <property type="entry name" value="AP COMPLEX SUBUNIT MU"/>
    <property type="match status" value="1"/>
</dbReference>
<reference evidence="7" key="1">
    <citation type="journal article" date="2020" name="Stud. Mycol.">
        <title>101 Dothideomycetes genomes: a test case for predicting lifestyles and emergence of pathogens.</title>
        <authorList>
            <person name="Haridas S."/>
            <person name="Albert R."/>
            <person name="Binder M."/>
            <person name="Bloem J."/>
            <person name="Labutti K."/>
            <person name="Salamov A."/>
            <person name="Andreopoulos B."/>
            <person name="Baker S."/>
            <person name="Barry K."/>
            <person name="Bills G."/>
            <person name="Bluhm B."/>
            <person name="Cannon C."/>
            <person name="Castanera R."/>
            <person name="Culley D."/>
            <person name="Daum C."/>
            <person name="Ezra D."/>
            <person name="Gonzalez J."/>
            <person name="Henrissat B."/>
            <person name="Kuo A."/>
            <person name="Liang C."/>
            <person name="Lipzen A."/>
            <person name="Lutzoni F."/>
            <person name="Magnuson J."/>
            <person name="Mondo S."/>
            <person name="Nolan M."/>
            <person name="Ohm R."/>
            <person name="Pangilinan J."/>
            <person name="Park H.-J."/>
            <person name="Ramirez L."/>
            <person name="Alfaro M."/>
            <person name="Sun H."/>
            <person name="Tritt A."/>
            <person name="Yoshinaga Y."/>
            <person name="Zwiers L.-H."/>
            <person name="Turgeon B."/>
            <person name="Goodwin S."/>
            <person name="Spatafora J."/>
            <person name="Crous P."/>
            <person name="Grigoriev I."/>
        </authorList>
    </citation>
    <scope>NUCLEOTIDE SEQUENCE</scope>
    <source>
        <strain evidence="7">CBS 480.64</strain>
    </source>
</reference>
<organism evidence="7 8">
    <name type="scientific">Piedraia hortae CBS 480.64</name>
    <dbReference type="NCBI Taxonomy" id="1314780"/>
    <lineage>
        <taxon>Eukaryota</taxon>
        <taxon>Fungi</taxon>
        <taxon>Dikarya</taxon>
        <taxon>Ascomycota</taxon>
        <taxon>Pezizomycotina</taxon>
        <taxon>Dothideomycetes</taxon>
        <taxon>Dothideomycetidae</taxon>
        <taxon>Capnodiales</taxon>
        <taxon>Piedraiaceae</taxon>
        <taxon>Piedraia</taxon>
    </lineage>
</organism>
<dbReference type="PROSITE" id="PS51072">
    <property type="entry name" value="MHD"/>
    <property type="match status" value="1"/>
</dbReference>
<comment type="similarity">
    <text evidence="5">Belongs to the adaptor complexes medium subunit family.</text>
</comment>
<keyword evidence="2 5" id="KW-0813">Transport</keyword>
<dbReference type="SUPFAM" id="SSF49447">
    <property type="entry name" value="Second domain of Mu2 adaptin subunit (ap50) of ap2 adaptor"/>
    <property type="match status" value="1"/>
</dbReference>
<dbReference type="GO" id="GO:0012505">
    <property type="term" value="C:endomembrane system"/>
    <property type="evidence" value="ECO:0007669"/>
    <property type="project" value="UniProtKB-SubCell"/>
</dbReference>
<dbReference type="GO" id="GO:0030131">
    <property type="term" value="C:clathrin adaptor complex"/>
    <property type="evidence" value="ECO:0007669"/>
    <property type="project" value="UniProtKB-UniRule"/>
</dbReference>
<dbReference type="Gene3D" id="3.30.450.60">
    <property type="match status" value="1"/>
</dbReference>
<dbReference type="InterPro" id="IPR001392">
    <property type="entry name" value="Clathrin_mu"/>
</dbReference>
<keyword evidence="3 5" id="KW-0653">Protein transport</keyword>
<keyword evidence="8" id="KW-1185">Reference proteome</keyword>
<gene>
    <name evidence="7" type="ORF">K470DRAFT_259070</name>
</gene>
<dbReference type="InterPro" id="IPR050431">
    <property type="entry name" value="Adaptor_comp_med_subunit"/>
</dbReference>
<dbReference type="InterPro" id="IPR028565">
    <property type="entry name" value="MHD"/>
</dbReference>
<dbReference type="GO" id="GO:0016192">
    <property type="term" value="P:vesicle-mediated transport"/>
    <property type="evidence" value="ECO:0007669"/>
    <property type="project" value="InterPro"/>
</dbReference>
<keyword evidence="4" id="KW-0472">Membrane</keyword>
<dbReference type="Gene3D" id="2.60.40.1170">
    <property type="entry name" value="Mu homology domain, subdomain B"/>
    <property type="match status" value="2"/>
</dbReference>
<accession>A0A6A7BVL3</accession>
<evidence type="ECO:0000256" key="4">
    <source>
        <dbReference type="ARBA" id="ARBA00023136"/>
    </source>
</evidence>
<dbReference type="OrthoDB" id="870at2759"/>
<dbReference type="PRINTS" id="PR00314">
    <property type="entry name" value="CLATHRINADPT"/>
</dbReference>
<dbReference type="AlphaFoldDB" id="A0A6A7BVL3"/>
<evidence type="ECO:0000313" key="8">
    <source>
        <dbReference type="Proteomes" id="UP000799421"/>
    </source>
</evidence>
<dbReference type="Pfam" id="PF00928">
    <property type="entry name" value="Adap_comp_sub"/>
    <property type="match status" value="1"/>
</dbReference>
<proteinExistence type="inferred from homology"/>
<evidence type="ECO:0000256" key="2">
    <source>
        <dbReference type="ARBA" id="ARBA00022448"/>
    </source>
</evidence>
<dbReference type="EMBL" id="MU005996">
    <property type="protein sequence ID" value="KAF2859183.1"/>
    <property type="molecule type" value="Genomic_DNA"/>
</dbReference>